<keyword evidence="2 6" id="KW-0436">Ligase</keyword>
<dbReference type="NCBIfam" id="NF006828">
    <property type="entry name" value="PRK09350.1"/>
    <property type="match status" value="1"/>
</dbReference>
<keyword evidence="4" id="KW-0067">ATP-binding</keyword>
<dbReference type="GO" id="GO:0005829">
    <property type="term" value="C:cytosol"/>
    <property type="evidence" value="ECO:0007669"/>
    <property type="project" value="TreeGrafter"/>
</dbReference>
<accession>A0A0C1EJQ7</accession>
<dbReference type="GO" id="GO:0004824">
    <property type="term" value="F:lysine-tRNA ligase activity"/>
    <property type="evidence" value="ECO:0007669"/>
    <property type="project" value="InterPro"/>
</dbReference>
<evidence type="ECO:0000256" key="3">
    <source>
        <dbReference type="ARBA" id="ARBA00022741"/>
    </source>
</evidence>
<dbReference type="EMBL" id="JSAM01000106">
    <property type="protein sequence ID" value="KIA76779.1"/>
    <property type="molecule type" value="Genomic_DNA"/>
</dbReference>
<dbReference type="AlphaFoldDB" id="A0A0C1EJQ7"/>
<dbReference type="SUPFAM" id="SSF55681">
    <property type="entry name" value="Class II aaRS and biotin synthetases"/>
    <property type="match status" value="1"/>
</dbReference>
<evidence type="ECO:0000313" key="6">
    <source>
        <dbReference type="EMBL" id="KIA76779.1"/>
    </source>
</evidence>
<dbReference type="PATRIC" id="fig|83552.4.peg.2142"/>
<comment type="caution">
    <text evidence="6">The sequence shown here is derived from an EMBL/GenBank/DDBJ whole genome shotgun (WGS) entry which is preliminary data.</text>
</comment>
<dbReference type="PROSITE" id="PS50862">
    <property type="entry name" value="AA_TRNA_LIGASE_II"/>
    <property type="match status" value="1"/>
</dbReference>
<comment type="subunit">
    <text evidence="1">Homodimer.</text>
</comment>
<gene>
    <name evidence="6" type="primary">epmA</name>
    <name evidence="6" type="ORF">DB43_HK00520</name>
</gene>
<keyword evidence="6" id="KW-0648">Protein biosynthesis</keyword>
<keyword evidence="6" id="KW-0251">Elongation factor</keyword>
<dbReference type="FunFam" id="3.30.930.10:FF:000017">
    <property type="entry name" value="Elongation factor P--(R)-beta-lysine ligase"/>
    <property type="match status" value="1"/>
</dbReference>
<dbReference type="InterPro" id="IPR004525">
    <property type="entry name" value="EpmA"/>
</dbReference>
<proteinExistence type="predicted"/>
<dbReference type="Pfam" id="PF00152">
    <property type="entry name" value="tRNA-synt_2"/>
    <property type="match status" value="1"/>
</dbReference>
<evidence type="ECO:0000256" key="4">
    <source>
        <dbReference type="ARBA" id="ARBA00022840"/>
    </source>
</evidence>
<dbReference type="NCBIfam" id="TIGR00462">
    <property type="entry name" value="genX"/>
    <property type="match status" value="1"/>
</dbReference>
<sequence length="317" mass="36306">MGAMNKIALLKDRAQMLSRARQFFSHRGVLEVDCPMISRYAAVDEHIDLIPVQYAGANRRYLHSSPEYGMKRLIVDGMGDIYQLAHVFRDGEYGRKHNPEFMMAEWYRLGFSFNEMILETVDFMRLFLGDIPFTSMTYREAFQNFAGLDYHQATTKELRQYIHDAGIDQIHSIAGEDKDGLLNVILGLVIEPQLGRNGLFVLSHYPASQAALAQTVTHDDEHVAERFEVYFEGVELANGYHELANAQEQRQRFIEANKHREERLGKEPLPIDEHFLAALEKGLPNCCGVAVGFDRLMMLRHHCLSLAEVIPFDWSLA</sequence>
<reference evidence="6 7" key="1">
    <citation type="journal article" date="2014" name="Mol. Biol. Evol.">
        <title>Massive expansion of Ubiquitination-related gene families within the Chlamydiae.</title>
        <authorList>
            <person name="Domman D."/>
            <person name="Collingro A."/>
            <person name="Lagkouvardos I."/>
            <person name="Gehre L."/>
            <person name="Weinmaier T."/>
            <person name="Rattei T."/>
            <person name="Subtil A."/>
            <person name="Horn M."/>
        </authorList>
    </citation>
    <scope>NUCLEOTIDE SEQUENCE [LARGE SCALE GENOMIC DNA]</scope>
    <source>
        <strain evidence="6 7">OEW1</strain>
    </source>
</reference>
<evidence type="ECO:0000256" key="1">
    <source>
        <dbReference type="ARBA" id="ARBA00011738"/>
    </source>
</evidence>
<dbReference type="InterPro" id="IPR045864">
    <property type="entry name" value="aa-tRNA-synth_II/BPL/LPL"/>
</dbReference>
<dbReference type="GO" id="GO:0005524">
    <property type="term" value="F:ATP binding"/>
    <property type="evidence" value="ECO:0007669"/>
    <property type="project" value="UniProtKB-KW"/>
</dbReference>
<dbReference type="PANTHER" id="PTHR42918:SF6">
    <property type="entry name" value="ELONGATION FACTOR P--(R)-BETA-LYSINE LIGASE"/>
    <property type="match status" value="1"/>
</dbReference>
<dbReference type="EC" id="6.3.1.-" evidence="6"/>
<evidence type="ECO:0000259" key="5">
    <source>
        <dbReference type="PROSITE" id="PS50862"/>
    </source>
</evidence>
<evidence type="ECO:0000313" key="7">
    <source>
        <dbReference type="Proteomes" id="UP000031307"/>
    </source>
</evidence>
<organism evidence="6 7">
    <name type="scientific">Parachlamydia acanthamoebae</name>
    <dbReference type="NCBI Taxonomy" id="83552"/>
    <lineage>
        <taxon>Bacteria</taxon>
        <taxon>Pseudomonadati</taxon>
        <taxon>Chlamydiota</taxon>
        <taxon>Chlamydiia</taxon>
        <taxon>Parachlamydiales</taxon>
        <taxon>Parachlamydiaceae</taxon>
        <taxon>Parachlamydia</taxon>
    </lineage>
</organism>
<dbReference type="Proteomes" id="UP000031307">
    <property type="component" value="Unassembled WGS sequence"/>
</dbReference>
<keyword evidence="3" id="KW-0547">Nucleotide-binding</keyword>
<dbReference type="Gene3D" id="3.30.930.10">
    <property type="entry name" value="Bira Bifunctional Protein, Domain 2"/>
    <property type="match status" value="1"/>
</dbReference>
<dbReference type="GO" id="GO:0003746">
    <property type="term" value="F:translation elongation factor activity"/>
    <property type="evidence" value="ECO:0007669"/>
    <property type="project" value="UniProtKB-KW"/>
</dbReference>
<dbReference type="GO" id="GO:0000049">
    <property type="term" value="F:tRNA binding"/>
    <property type="evidence" value="ECO:0007669"/>
    <property type="project" value="TreeGrafter"/>
</dbReference>
<dbReference type="PRINTS" id="PR00982">
    <property type="entry name" value="TRNASYNTHLYS"/>
</dbReference>
<name>A0A0C1EJQ7_9BACT</name>
<dbReference type="InterPro" id="IPR006195">
    <property type="entry name" value="aa-tRNA-synth_II"/>
</dbReference>
<dbReference type="PANTHER" id="PTHR42918">
    <property type="entry name" value="LYSYL-TRNA SYNTHETASE"/>
    <property type="match status" value="1"/>
</dbReference>
<feature type="domain" description="Aminoacyl-transfer RNA synthetases class-II family profile" evidence="5">
    <location>
        <begin position="16"/>
        <end position="311"/>
    </location>
</feature>
<dbReference type="InterPro" id="IPR004364">
    <property type="entry name" value="Aa-tRNA-synt_II"/>
</dbReference>
<evidence type="ECO:0000256" key="2">
    <source>
        <dbReference type="ARBA" id="ARBA00022598"/>
    </source>
</evidence>
<dbReference type="InterPro" id="IPR018149">
    <property type="entry name" value="Lys-tRNA-synth_II_C"/>
</dbReference>
<dbReference type="GO" id="GO:0006430">
    <property type="term" value="P:lysyl-tRNA aminoacylation"/>
    <property type="evidence" value="ECO:0007669"/>
    <property type="project" value="InterPro"/>
</dbReference>
<protein>
    <submittedName>
        <fullName evidence="6">Elongation factor P--(R)-beta-lysine ligase</fullName>
        <ecNumber evidence="6">6.3.1.-</ecNumber>
    </submittedName>
</protein>